<proteinExistence type="predicted"/>
<organism evidence="1 2">
    <name type="scientific">Acacia crassicarpa</name>
    <name type="common">northern wattle</name>
    <dbReference type="NCBI Taxonomy" id="499986"/>
    <lineage>
        <taxon>Eukaryota</taxon>
        <taxon>Viridiplantae</taxon>
        <taxon>Streptophyta</taxon>
        <taxon>Embryophyta</taxon>
        <taxon>Tracheophyta</taxon>
        <taxon>Spermatophyta</taxon>
        <taxon>Magnoliopsida</taxon>
        <taxon>eudicotyledons</taxon>
        <taxon>Gunneridae</taxon>
        <taxon>Pentapetalae</taxon>
        <taxon>rosids</taxon>
        <taxon>fabids</taxon>
        <taxon>Fabales</taxon>
        <taxon>Fabaceae</taxon>
        <taxon>Caesalpinioideae</taxon>
        <taxon>mimosoid clade</taxon>
        <taxon>Acacieae</taxon>
        <taxon>Acacia</taxon>
    </lineage>
</organism>
<comment type="caution">
    <text evidence="1">The sequence shown here is derived from an EMBL/GenBank/DDBJ whole genome shotgun (WGS) entry which is preliminary data.</text>
</comment>
<name>A0AAE1IW05_9FABA</name>
<accession>A0AAE1IW05</accession>
<protein>
    <submittedName>
        <fullName evidence="1">Uncharacterized protein</fullName>
    </submittedName>
</protein>
<sequence>MRRTGKKKQSLMMKLMLSPMRILKRARQLYMKGLEDCAGEIGHGGFGTFSMSHPLPLPRHHQQSFLDVKPLRAGLGGGGDITIERQKIPRKAHIITNMNINGDDNRTRQLNIQV</sequence>
<dbReference type="AlphaFoldDB" id="A0AAE1IW05"/>
<evidence type="ECO:0000313" key="1">
    <source>
        <dbReference type="EMBL" id="KAK4258867.1"/>
    </source>
</evidence>
<dbReference type="Proteomes" id="UP001293593">
    <property type="component" value="Unassembled WGS sequence"/>
</dbReference>
<reference evidence="1" key="1">
    <citation type="submission" date="2023-10" db="EMBL/GenBank/DDBJ databases">
        <title>Chromosome-level genome of the transformable northern wattle, Acacia crassicarpa.</title>
        <authorList>
            <person name="Massaro I."/>
            <person name="Sinha N.R."/>
            <person name="Poethig S."/>
            <person name="Leichty A.R."/>
        </authorList>
    </citation>
    <scope>NUCLEOTIDE SEQUENCE</scope>
    <source>
        <strain evidence="1">Acra3RX</strain>
        <tissue evidence="1">Leaf</tissue>
    </source>
</reference>
<dbReference type="EMBL" id="JAWXYG010000011">
    <property type="protein sequence ID" value="KAK4258867.1"/>
    <property type="molecule type" value="Genomic_DNA"/>
</dbReference>
<gene>
    <name evidence="1" type="ORF">QN277_005266</name>
</gene>
<evidence type="ECO:0000313" key="2">
    <source>
        <dbReference type="Proteomes" id="UP001293593"/>
    </source>
</evidence>
<keyword evidence="2" id="KW-1185">Reference proteome</keyword>